<organism evidence="1 2">
    <name type="scientific">Actinacidiphila polyblastidii</name>
    <dbReference type="NCBI Taxonomy" id="3110430"/>
    <lineage>
        <taxon>Bacteria</taxon>
        <taxon>Bacillati</taxon>
        <taxon>Actinomycetota</taxon>
        <taxon>Actinomycetes</taxon>
        <taxon>Kitasatosporales</taxon>
        <taxon>Streptomycetaceae</taxon>
        <taxon>Actinacidiphila</taxon>
    </lineage>
</organism>
<comment type="caution">
    <text evidence="1">The sequence shown here is derived from an EMBL/GenBank/DDBJ whole genome shotgun (WGS) entry which is preliminary data.</text>
</comment>
<name>A0ABU7PFZ4_9ACTN</name>
<dbReference type="Pfam" id="PF19449">
    <property type="entry name" value="DUF5987"/>
    <property type="match status" value="1"/>
</dbReference>
<dbReference type="Proteomes" id="UP001344658">
    <property type="component" value="Unassembled WGS sequence"/>
</dbReference>
<protein>
    <submittedName>
        <fullName evidence="1">DUF5987 family protein</fullName>
    </submittedName>
</protein>
<evidence type="ECO:0000313" key="2">
    <source>
        <dbReference type="Proteomes" id="UP001344658"/>
    </source>
</evidence>
<sequence length="167" mass="17581">MPGAKRTPDDRAIAGVAEGGGAVTAGAIPLLETDAGGMEPMMDGLAAALDAHAVKYRDDKGLPVDDSVPPFVALESPDRIALLSELLDPEHPEKQLWAGLAMFCNMAFDTNAHMHTVDAINSGQPGLLTIAYRPPDADGIWRFPNSSYGKPLARLHPDTDPITGSLA</sequence>
<dbReference type="EMBL" id="JAZEWV010000019">
    <property type="protein sequence ID" value="MEE4544633.1"/>
    <property type="molecule type" value="Genomic_DNA"/>
</dbReference>
<accession>A0ABU7PFZ4</accession>
<keyword evidence="2" id="KW-1185">Reference proteome</keyword>
<gene>
    <name evidence="1" type="ORF">V2S66_21970</name>
</gene>
<proteinExistence type="predicted"/>
<dbReference type="InterPro" id="IPR046029">
    <property type="entry name" value="DUF5987"/>
</dbReference>
<evidence type="ECO:0000313" key="1">
    <source>
        <dbReference type="EMBL" id="MEE4544633.1"/>
    </source>
</evidence>
<reference evidence="1 2" key="1">
    <citation type="submission" date="2023-12" db="EMBL/GenBank/DDBJ databases">
        <title>Streptomyces sp. V4-01.</title>
        <authorList>
            <person name="Somphong A."/>
            <person name="Phongsopitanun W."/>
        </authorList>
    </citation>
    <scope>NUCLEOTIDE SEQUENCE [LARGE SCALE GENOMIC DNA]</scope>
    <source>
        <strain evidence="1 2">V4-01</strain>
    </source>
</reference>